<dbReference type="OrthoDB" id="9790370at2"/>
<evidence type="ECO:0000313" key="11">
    <source>
        <dbReference type="Proteomes" id="UP000243900"/>
    </source>
</evidence>
<dbReference type="InterPro" id="IPR013685">
    <property type="entry name" value="POTRA_FtsQ_type"/>
</dbReference>
<keyword evidence="5" id="KW-0812">Transmembrane</keyword>
<dbReference type="InterPro" id="IPR026579">
    <property type="entry name" value="FtsQ"/>
</dbReference>
<reference evidence="11" key="1">
    <citation type="submission" date="2018-02" db="EMBL/GenBank/DDBJ databases">
        <title>Genome sequencing of Solimonas sp. HR-BB.</title>
        <authorList>
            <person name="Lee Y."/>
            <person name="Jeon C.O."/>
        </authorList>
    </citation>
    <scope>NUCLEOTIDE SEQUENCE [LARGE SCALE GENOMIC DNA]</scope>
    <source>
        <strain evidence="11">HR-E</strain>
    </source>
</reference>
<dbReference type="Gene3D" id="3.40.50.11690">
    <property type="entry name" value="Cell division protein FtsQ/DivIB"/>
    <property type="match status" value="1"/>
</dbReference>
<dbReference type="GO" id="GO:0090529">
    <property type="term" value="P:cell septum assembly"/>
    <property type="evidence" value="ECO:0007669"/>
    <property type="project" value="InterPro"/>
</dbReference>
<gene>
    <name evidence="10" type="ORF">C5O18_06645</name>
</gene>
<dbReference type="Pfam" id="PF08478">
    <property type="entry name" value="POTRA_1"/>
    <property type="match status" value="1"/>
</dbReference>
<evidence type="ECO:0000259" key="9">
    <source>
        <dbReference type="PROSITE" id="PS51779"/>
    </source>
</evidence>
<dbReference type="InterPro" id="IPR045335">
    <property type="entry name" value="FtsQ_C_sf"/>
</dbReference>
<keyword evidence="3" id="KW-0997">Cell inner membrane</keyword>
<dbReference type="Gene3D" id="3.10.20.310">
    <property type="entry name" value="membrane protein fhac"/>
    <property type="match status" value="1"/>
</dbReference>
<evidence type="ECO:0000256" key="2">
    <source>
        <dbReference type="ARBA" id="ARBA00022475"/>
    </source>
</evidence>
<feature type="domain" description="POTRA" evidence="9">
    <location>
        <begin position="1"/>
        <end position="26"/>
    </location>
</feature>
<protein>
    <submittedName>
        <fullName evidence="10">Cell division protein FtsQ</fullName>
    </submittedName>
</protein>
<keyword evidence="2" id="KW-1003">Cell membrane</keyword>
<evidence type="ECO:0000256" key="1">
    <source>
        <dbReference type="ARBA" id="ARBA00004370"/>
    </source>
</evidence>
<evidence type="ECO:0000256" key="3">
    <source>
        <dbReference type="ARBA" id="ARBA00022519"/>
    </source>
</evidence>
<dbReference type="PANTHER" id="PTHR35851">
    <property type="entry name" value="CELL DIVISION PROTEIN FTSQ"/>
    <property type="match status" value="1"/>
</dbReference>
<name>A0A2P6AS31_9GAMM</name>
<keyword evidence="8" id="KW-0131">Cell cycle</keyword>
<evidence type="ECO:0000313" key="10">
    <source>
        <dbReference type="EMBL" id="PQA39801.1"/>
    </source>
</evidence>
<evidence type="ECO:0000256" key="6">
    <source>
        <dbReference type="ARBA" id="ARBA00022989"/>
    </source>
</evidence>
<evidence type="ECO:0000256" key="5">
    <source>
        <dbReference type="ARBA" id="ARBA00022692"/>
    </source>
</evidence>
<dbReference type="InterPro" id="IPR005548">
    <property type="entry name" value="Cell_div_FtsQ/DivIB_C"/>
</dbReference>
<dbReference type="AlphaFoldDB" id="A0A2P6AS31"/>
<dbReference type="Pfam" id="PF03799">
    <property type="entry name" value="FtsQ_DivIB_C"/>
    <property type="match status" value="1"/>
</dbReference>
<keyword evidence="7" id="KW-0472">Membrane</keyword>
<comment type="caution">
    <text evidence="10">The sequence shown here is derived from an EMBL/GenBank/DDBJ whole genome shotgun (WGS) entry which is preliminary data.</text>
</comment>
<dbReference type="EMBL" id="PTQZ01000147">
    <property type="protein sequence ID" value="PQA39801.1"/>
    <property type="molecule type" value="Genomic_DNA"/>
</dbReference>
<keyword evidence="6" id="KW-1133">Transmembrane helix</keyword>
<evidence type="ECO:0000256" key="7">
    <source>
        <dbReference type="ARBA" id="ARBA00023136"/>
    </source>
</evidence>
<organism evidence="10 11">
    <name type="scientific">Amnimonas aquatica</name>
    <dbReference type="NCBI Taxonomy" id="2094561"/>
    <lineage>
        <taxon>Bacteria</taxon>
        <taxon>Pseudomonadati</taxon>
        <taxon>Pseudomonadota</taxon>
        <taxon>Gammaproteobacteria</taxon>
        <taxon>Moraxellales</taxon>
        <taxon>Moraxellaceae</taxon>
        <taxon>Amnimonas</taxon>
    </lineage>
</organism>
<dbReference type="InterPro" id="IPR034746">
    <property type="entry name" value="POTRA"/>
</dbReference>
<evidence type="ECO:0000256" key="8">
    <source>
        <dbReference type="ARBA" id="ARBA00023306"/>
    </source>
</evidence>
<dbReference type="PANTHER" id="PTHR35851:SF1">
    <property type="entry name" value="CELL DIVISION PROTEIN FTSQ"/>
    <property type="match status" value="1"/>
</dbReference>
<evidence type="ECO:0000256" key="4">
    <source>
        <dbReference type="ARBA" id="ARBA00022618"/>
    </source>
</evidence>
<dbReference type="GO" id="GO:0016020">
    <property type="term" value="C:membrane"/>
    <property type="evidence" value="ECO:0007669"/>
    <property type="project" value="UniProtKB-SubCell"/>
</dbReference>
<feature type="non-terminal residue" evidence="10">
    <location>
        <position position="1"/>
    </location>
</feature>
<dbReference type="Proteomes" id="UP000243900">
    <property type="component" value="Unassembled WGS sequence"/>
</dbReference>
<accession>A0A2P6AS31</accession>
<comment type="subcellular location">
    <subcellularLocation>
        <location evidence="1">Membrane</location>
    </subcellularLocation>
</comment>
<proteinExistence type="predicted"/>
<keyword evidence="4 10" id="KW-0132">Cell division</keyword>
<keyword evidence="11" id="KW-1185">Reference proteome</keyword>
<dbReference type="RefSeq" id="WP_158249288.1">
    <property type="nucleotide sequence ID" value="NZ_PTQZ01000147.1"/>
</dbReference>
<sequence length="156" mass="17782">LRFPWVATARVSRQWPDAVRVEIEEKQAVARWGADGLVSRQGEVFRPRAARGTDMLPVLQAPRAQAGYVLQQYQAMDALLRRVGLRIHRLELTDRMSWVLTLDGSVRVLVDAQDTLAKLERFTLLYDRQLSNEVANIASIDLRYRNGVAIGWRRAG</sequence>
<dbReference type="PROSITE" id="PS51779">
    <property type="entry name" value="POTRA"/>
    <property type="match status" value="1"/>
</dbReference>